<evidence type="ECO:0000313" key="9">
    <source>
        <dbReference type="EnsemblMetazoa" id="XP_020906709.1"/>
    </source>
</evidence>
<evidence type="ECO:0000256" key="7">
    <source>
        <dbReference type="ARBA" id="ARBA00023136"/>
    </source>
</evidence>
<dbReference type="RefSeq" id="XP_020906709.1">
    <property type="nucleotide sequence ID" value="XM_021051050.2"/>
</dbReference>
<evidence type="ECO:0000256" key="6">
    <source>
        <dbReference type="ARBA" id="ARBA00022989"/>
    </source>
</evidence>
<dbReference type="PANTHER" id="PTHR12982">
    <property type="entry name" value="PHOSPHATIDYLINOSITOL GLYCAN, CLASS C"/>
    <property type="match status" value="1"/>
</dbReference>
<accession>A0A913XMJ5</accession>
<dbReference type="EnsemblMetazoa" id="XM_021051050.2">
    <property type="protein sequence ID" value="XP_020906709.1"/>
    <property type="gene ID" value="LOC110244824"/>
</dbReference>
<dbReference type="InterPro" id="IPR009450">
    <property type="entry name" value="Plno_GlcNAc_GPI2"/>
</dbReference>
<dbReference type="GO" id="GO:0000506">
    <property type="term" value="C:glycosylphosphatidylinositol-N-acetylglucosaminyltransferase (GPI-GnT) complex"/>
    <property type="evidence" value="ECO:0007669"/>
    <property type="project" value="TreeGrafter"/>
</dbReference>
<evidence type="ECO:0000256" key="4">
    <source>
        <dbReference type="ARBA" id="ARBA00022502"/>
    </source>
</evidence>
<comment type="pathway">
    <text evidence="2">Glycolipid biosynthesis; glycosylphosphatidylinositol-anchor biosynthesis.</text>
</comment>
<dbReference type="OrthoDB" id="196709at2759"/>
<evidence type="ECO:0000256" key="1">
    <source>
        <dbReference type="ARBA" id="ARBA00004141"/>
    </source>
</evidence>
<evidence type="ECO:0000313" key="10">
    <source>
        <dbReference type="Proteomes" id="UP000887567"/>
    </source>
</evidence>
<comment type="similarity">
    <text evidence="3">Belongs to the PIGC family.</text>
</comment>
<keyword evidence="4" id="KW-0337">GPI-anchor biosynthesis</keyword>
<protein>
    <submittedName>
        <fullName evidence="9">Uncharacterized protein</fullName>
    </submittedName>
</protein>
<feature type="transmembrane region" description="Helical" evidence="8">
    <location>
        <begin position="73"/>
        <end position="93"/>
    </location>
</feature>
<keyword evidence="5 8" id="KW-0812">Transmembrane</keyword>
<proteinExistence type="inferred from homology"/>
<dbReference type="KEGG" id="epa:110244824"/>
<dbReference type="OMA" id="WITMQAS"/>
<dbReference type="GeneID" id="110244824"/>
<dbReference type="Proteomes" id="UP000887567">
    <property type="component" value="Unplaced"/>
</dbReference>
<keyword evidence="6 8" id="KW-1133">Transmembrane helix</keyword>
<comment type="subcellular location">
    <subcellularLocation>
        <location evidence="1">Membrane</location>
        <topology evidence="1">Multi-pass membrane protein</topology>
    </subcellularLocation>
</comment>
<dbReference type="PANTHER" id="PTHR12982:SF0">
    <property type="entry name" value="PHOSPHATIDYLINOSITOL N-ACETYLGLUCOSAMINYLTRANSFERASE SUBUNIT C"/>
    <property type="match status" value="1"/>
</dbReference>
<dbReference type="AlphaFoldDB" id="A0A913XMJ5"/>
<sequence>MTERKPWRKVLYEVQDYPDNYVDHSFLEKLKKNLYTRTYDFRRVAWESCMVSQQISCVCLFVAIFVYMDNKVLLPSTLITISSILTILGYVAYEAVDQGRARVEVSWIHVPLTLMLLVVVTCLLYPISVLFAVLLVLVHVTVTIVCPLWFVQLQSLKNNIHGPWDEAIIQD</sequence>
<feature type="transmembrane region" description="Helical" evidence="8">
    <location>
        <begin position="44"/>
        <end position="67"/>
    </location>
</feature>
<evidence type="ECO:0000256" key="5">
    <source>
        <dbReference type="ARBA" id="ARBA00022692"/>
    </source>
</evidence>
<evidence type="ECO:0000256" key="2">
    <source>
        <dbReference type="ARBA" id="ARBA00004687"/>
    </source>
</evidence>
<feature type="transmembrane region" description="Helical" evidence="8">
    <location>
        <begin position="105"/>
        <end position="127"/>
    </location>
</feature>
<dbReference type="GO" id="GO:0006506">
    <property type="term" value="P:GPI anchor biosynthetic process"/>
    <property type="evidence" value="ECO:0007669"/>
    <property type="project" value="UniProtKB-KW"/>
</dbReference>
<organism evidence="9 10">
    <name type="scientific">Exaiptasia diaphana</name>
    <name type="common">Tropical sea anemone</name>
    <name type="synonym">Aiptasia pulchella</name>
    <dbReference type="NCBI Taxonomy" id="2652724"/>
    <lineage>
        <taxon>Eukaryota</taxon>
        <taxon>Metazoa</taxon>
        <taxon>Cnidaria</taxon>
        <taxon>Anthozoa</taxon>
        <taxon>Hexacorallia</taxon>
        <taxon>Actiniaria</taxon>
        <taxon>Aiptasiidae</taxon>
        <taxon>Exaiptasia</taxon>
    </lineage>
</organism>
<keyword evidence="7 8" id="KW-0472">Membrane</keyword>
<evidence type="ECO:0000256" key="8">
    <source>
        <dbReference type="SAM" id="Phobius"/>
    </source>
</evidence>
<keyword evidence="10" id="KW-1185">Reference proteome</keyword>
<reference evidence="9" key="1">
    <citation type="submission" date="2022-11" db="UniProtKB">
        <authorList>
            <consortium name="EnsemblMetazoa"/>
        </authorList>
    </citation>
    <scope>IDENTIFICATION</scope>
</reference>
<evidence type="ECO:0000256" key="3">
    <source>
        <dbReference type="ARBA" id="ARBA00008321"/>
    </source>
</evidence>
<feature type="transmembrane region" description="Helical" evidence="8">
    <location>
        <begin position="133"/>
        <end position="151"/>
    </location>
</feature>
<dbReference type="Pfam" id="PF06432">
    <property type="entry name" value="GPI2"/>
    <property type="match status" value="2"/>
</dbReference>
<name>A0A913XMJ5_EXADI</name>